<dbReference type="VEuPathDB" id="TriTrypDB:ECC02_008575"/>
<protein>
    <submittedName>
        <fullName evidence="3">Trypomastigote, Alanine, Serine and Valine rich protein (TASV), subfamily A</fullName>
    </submittedName>
</protein>
<feature type="signal peptide" evidence="2">
    <location>
        <begin position="1"/>
        <end position="31"/>
    </location>
</feature>
<dbReference type="VEuPathDB" id="TriTrypDB:TcBrA4_0024970"/>
<feature type="region of interest" description="Disordered" evidence="1">
    <location>
        <begin position="134"/>
        <end position="203"/>
    </location>
</feature>
<dbReference type="VEuPathDB" id="TriTrypDB:TcCLB.506337.90"/>
<feature type="compositionally biased region" description="Low complexity" evidence="1">
    <location>
        <begin position="143"/>
        <end position="164"/>
    </location>
</feature>
<dbReference type="AlphaFoldDB" id="A0A2V2UQI4"/>
<sequence length="230" mass="24461">MMMMATVRRRVACYLLVLALLCSSSCMSVRGLLLSGVETTAALQKTWTDVEVSCLGTDGRLSWRPSGEKDWRRCAKKPGEYESVTDDCARLCDDAGEFYTSNITGRCPPEGAGKDFALTMRFATYGNIQNCTSAPAENRPQLGAGDAQPGQSQPQAGAAAAPKTAGDDDLRRSGVSGPPGKAAATPQNKPPDHTDKVRVPSRPSENAAATAWVRMPLLLLLTVLVCAAVR</sequence>
<evidence type="ECO:0000256" key="1">
    <source>
        <dbReference type="SAM" id="MobiDB-lite"/>
    </source>
</evidence>
<evidence type="ECO:0000313" key="4">
    <source>
        <dbReference type="Proteomes" id="UP000246078"/>
    </source>
</evidence>
<proteinExistence type="predicted"/>
<reference evidence="3 4" key="1">
    <citation type="journal article" date="2018" name="Microb. Genom.">
        <title>Expanding an expanded genome: long-read sequencing of Trypanosoma cruzi.</title>
        <authorList>
            <person name="Berna L."/>
            <person name="Rodriguez M."/>
            <person name="Chiribao M.L."/>
            <person name="Parodi-Talice A."/>
            <person name="Pita S."/>
            <person name="Rijo G."/>
            <person name="Alvarez-Valin F."/>
            <person name="Robello C."/>
        </authorList>
    </citation>
    <scope>NUCLEOTIDE SEQUENCE [LARGE SCALE GENOMIC DNA]</scope>
    <source>
        <strain evidence="3 4">TCC</strain>
    </source>
</reference>
<name>A0A2V2UQI4_TRYCR</name>
<evidence type="ECO:0000256" key="2">
    <source>
        <dbReference type="SAM" id="SignalP"/>
    </source>
</evidence>
<gene>
    <name evidence="3" type="ORF">C3747_661g20</name>
</gene>
<organism evidence="3 4">
    <name type="scientific">Trypanosoma cruzi</name>
    <dbReference type="NCBI Taxonomy" id="5693"/>
    <lineage>
        <taxon>Eukaryota</taxon>
        <taxon>Discoba</taxon>
        <taxon>Euglenozoa</taxon>
        <taxon>Kinetoplastea</taxon>
        <taxon>Metakinetoplastina</taxon>
        <taxon>Trypanosomatida</taxon>
        <taxon>Trypanosomatidae</taxon>
        <taxon>Trypanosoma</taxon>
        <taxon>Schizotrypanum</taxon>
    </lineage>
</organism>
<dbReference type="VEuPathDB" id="TriTrypDB:Tc_MARK_8143"/>
<dbReference type="VEuPathDB" id="TriTrypDB:C3747_661g20"/>
<keyword evidence="2" id="KW-0732">Signal</keyword>
<dbReference type="Proteomes" id="UP000246078">
    <property type="component" value="Unassembled WGS sequence"/>
</dbReference>
<accession>A0A2V2UQI4</accession>
<comment type="caution">
    <text evidence="3">The sequence shown here is derived from an EMBL/GenBank/DDBJ whole genome shotgun (WGS) entry which is preliminary data.</text>
</comment>
<feature type="chain" id="PRO_5016161293" evidence="2">
    <location>
        <begin position="32"/>
        <end position="230"/>
    </location>
</feature>
<dbReference type="EMBL" id="PRFC01000661">
    <property type="protein sequence ID" value="PWU85088.1"/>
    <property type="molecule type" value="Genomic_DNA"/>
</dbReference>
<dbReference type="VEuPathDB" id="TriTrypDB:TcCLB.510717.20"/>
<evidence type="ECO:0000313" key="3">
    <source>
        <dbReference type="EMBL" id="PWU85088.1"/>
    </source>
</evidence>
<dbReference type="VEuPathDB" id="TriTrypDB:TcCL_ESM09662"/>